<dbReference type="Pfam" id="PF01035">
    <property type="entry name" value="DNA_binding_1"/>
    <property type="match status" value="1"/>
</dbReference>
<evidence type="ECO:0000256" key="1">
    <source>
        <dbReference type="ARBA" id="ARBA00022763"/>
    </source>
</evidence>
<dbReference type="CDD" id="cd06445">
    <property type="entry name" value="ATase"/>
    <property type="match status" value="1"/>
</dbReference>
<keyword evidence="3" id="KW-0489">Methyltransferase</keyword>
<protein>
    <submittedName>
        <fullName evidence="3">Methyltransferase</fullName>
    </submittedName>
</protein>
<dbReference type="GO" id="GO:0032259">
    <property type="term" value="P:methylation"/>
    <property type="evidence" value="ECO:0007669"/>
    <property type="project" value="UniProtKB-KW"/>
</dbReference>
<dbReference type="SUPFAM" id="SSF46767">
    <property type="entry name" value="Methylated DNA-protein cysteine methyltransferase, C-terminal domain"/>
    <property type="match status" value="1"/>
</dbReference>
<dbReference type="InterPro" id="IPR052520">
    <property type="entry name" value="ATL_DNA_repair"/>
</dbReference>
<reference evidence="3" key="1">
    <citation type="journal article" date="2020" name="mSystems">
        <title>Genome- and Community-Level Interaction Insights into Carbon Utilization and Element Cycling Functions of Hydrothermarchaeota in Hydrothermal Sediment.</title>
        <authorList>
            <person name="Zhou Z."/>
            <person name="Liu Y."/>
            <person name="Xu W."/>
            <person name="Pan J."/>
            <person name="Luo Z.H."/>
            <person name="Li M."/>
        </authorList>
    </citation>
    <scope>NUCLEOTIDE SEQUENCE [LARGE SCALE GENOMIC DNA]</scope>
    <source>
        <strain evidence="3">HyVt-460</strain>
    </source>
</reference>
<sequence>MSRYRAVYDCVKNIPRGRISTYGAIAAALPGITPRMVGYALHACPRAEDIPWWRVVNSRGSISLPPHAGGEVQSALLRSEGVTFAANGRIDLKHYLWHPATDD</sequence>
<organism evidence="3">
    <name type="scientific">Caldithrix abyssi</name>
    <dbReference type="NCBI Taxonomy" id="187145"/>
    <lineage>
        <taxon>Bacteria</taxon>
        <taxon>Pseudomonadati</taxon>
        <taxon>Calditrichota</taxon>
        <taxon>Calditrichia</taxon>
        <taxon>Calditrichales</taxon>
        <taxon>Calditrichaceae</taxon>
        <taxon>Caldithrix</taxon>
    </lineage>
</organism>
<dbReference type="Proteomes" id="UP000885771">
    <property type="component" value="Unassembled WGS sequence"/>
</dbReference>
<evidence type="ECO:0000259" key="2">
    <source>
        <dbReference type="Pfam" id="PF01035"/>
    </source>
</evidence>
<dbReference type="GO" id="GO:0008168">
    <property type="term" value="F:methyltransferase activity"/>
    <property type="evidence" value="ECO:0007669"/>
    <property type="project" value="UniProtKB-KW"/>
</dbReference>
<evidence type="ECO:0000313" key="3">
    <source>
        <dbReference type="EMBL" id="HHM02860.1"/>
    </source>
</evidence>
<accession>A0A7V5VFJ1</accession>
<gene>
    <name evidence="3" type="ORF">ENJ15_07575</name>
</gene>
<keyword evidence="3" id="KW-0808">Transferase</keyword>
<keyword evidence="1" id="KW-0227">DNA damage</keyword>
<dbReference type="InterPro" id="IPR014048">
    <property type="entry name" value="MethylDNA_cys_MeTrfase_DNA-bd"/>
</dbReference>
<dbReference type="Gene3D" id="1.10.10.10">
    <property type="entry name" value="Winged helix-like DNA-binding domain superfamily/Winged helix DNA-binding domain"/>
    <property type="match status" value="1"/>
</dbReference>
<dbReference type="InterPro" id="IPR036217">
    <property type="entry name" value="MethylDNA_cys_MeTrfase_DNAb"/>
</dbReference>
<dbReference type="AlphaFoldDB" id="A0A7V5VFJ1"/>
<dbReference type="PANTHER" id="PTHR42942">
    <property type="entry name" value="6-O-METHYLGUANINE DNA METHYLTRANSFERASE"/>
    <property type="match status" value="1"/>
</dbReference>
<comment type="caution">
    <text evidence="3">The sequence shown here is derived from an EMBL/GenBank/DDBJ whole genome shotgun (WGS) entry which is preliminary data.</text>
</comment>
<name>A0A7V5VFJ1_CALAY</name>
<dbReference type="EMBL" id="DRLI01000290">
    <property type="protein sequence ID" value="HHM02860.1"/>
    <property type="molecule type" value="Genomic_DNA"/>
</dbReference>
<dbReference type="PANTHER" id="PTHR42942:SF1">
    <property type="entry name" value="ALKYLTRANSFERASE-LIKE PROTEIN 1"/>
    <property type="match status" value="1"/>
</dbReference>
<proteinExistence type="predicted"/>
<feature type="domain" description="Methylated-DNA-[protein]-cysteine S-methyltransferase DNA binding" evidence="2">
    <location>
        <begin position="4"/>
        <end position="82"/>
    </location>
</feature>
<dbReference type="InterPro" id="IPR036388">
    <property type="entry name" value="WH-like_DNA-bd_sf"/>
</dbReference>
<dbReference type="GO" id="GO:0006281">
    <property type="term" value="P:DNA repair"/>
    <property type="evidence" value="ECO:0007669"/>
    <property type="project" value="InterPro"/>
</dbReference>